<sequence length="561" mass="60946">MSSFILGSYVLNRAELHNKTIPGSGLTASDIFKDIVYNLFPENIMGITIFQYRTEVANTTKLVKYGNSNRPGTNMIGIMFCAFVFGAAANAIGPTARPLITFFNSVAATVTKVMNVFLLFTPVGVCFMVTSSVIDRTNIESDFIQLGIFAATVIGAILIHLILHVLVLSVVSRRNPLRLFKYSFNSFLITFATTSTAASMGEMYIELDRYGCNKLASRFVLPVCLVIKGDGPAIFISAACMFVVQQTGFEIDSSKVIFIVDRCRSGFSGLSVMFIAASTSAFFERYCDKIDDSGLEHLTGGNDGDSNCDLVAPHCSVKISSMSTTSFQLSSEMEKFEKPRNKCVTFLINNWFMLLTLLGVIIGFTIGFGVGTTNPDTITITWISMIGDIYLRILQLTILPLIASNILVVIASLEPKKNGAISIVGICYIVSANFTGSLIGTAYSCIIKPGTHGLIRPNGSDANLVGTGLTASDIFKDMFYNFFPDNIIGVTIFQYRTEIVNYTTYERVGNSMKGGTNMVGVLFCAIAFGAAANAAGEIAKPMIQFFKAVSATVTRLMTLYE</sequence>
<feature type="transmembrane region" description="Helical" evidence="6">
    <location>
        <begin position="389"/>
        <end position="413"/>
    </location>
</feature>
<dbReference type="Gene3D" id="1.10.3860.10">
    <property type="entry name" value="Sodium:dicarboxylate symporter"/>
    <property type="match status" value="2"/>
</dbReference>
<dbReference type="InterPro" id="IPR001991">
    <property type="entry name" value="Na-dicarboxylate_symporter"/>
</dbReference>
<keyword evidence="5 6" id="KW-0472">Membrane</keyword>
<dbReference type="AlphaFoldDB" id="A0A3P7A2E6"/>
<gene>
    <name evidence="7" type="ORF">HDID_LOCUS10764</name>
</gene>
<keyword evidence="4 6" id="KW-1133">Transmembrane helix</keyword>
<dbReference type="OrthoDB" id="5877963at2759"/>
<comment type="subcellular location">
    <subcellularLocation>
        <location evidence="1 6">Membrane</location>
        <topology evidence="1 6">Multi-pass membrane protein</topology>
    </subcellularLocation>
</comment>
<dbReference type="Pfam" id="PF00375">
    <property type="entry name" value="SDF"/>
    <property type="match status" value="2"/>
</dbReference>
<feature type="transmembrane region" description="Helical" evidence="6">
    <location>
        <begin position="219"/>
        <end position="244"/>
    </location>
</feature>
<organism evidence="7 8">
    <name type="scientific">Hymenolepis diminuta</name>
    <name type="common">Rat tapeworm</name>
    <dbReference type="NCBI Taxonomy" id="6216"/>
    <lineage>
        <taxon>Eukaryota</taxon>
        <taxon>Metazoa</taxon>
        <taxon>Spiralia</taxon>
        <taxon>Lophotrochozoa</taxon>
        <taxon>Platyhelminthes</taxon>
        <taxon>Cestoda</taxon>
        <taxon>Eucestoda</taxon>
        <taxon>Cyclophyllidea</taxon>
        <taxon>Hymenolepididae</taxon>
        <taxon>Hymenolepis</taxon>
    </lineage>
</organism>
<dbReference type="PANTHER" id="PTHR11958:SF63">
    <property type="entry name" value="AMINO ACID TRANSPORTER"/>
    <property type="match status" value="1"/>
</dbReference>
<name>A0A3P7A2E6_HYMDI</name>
<dbReference type="GO" id="GO:0005886">
    <property type="term" value="C:plasma membrane"/>
    <property type="evidence" value="ECO:0007669"/>
    <property type="project" value="TreeGrafter"/>
</dbReference>
<dbReference type="InterPro" id="IPR036458">
    <property type="entry name" value="Na:dicarbo_symporter_sf"/>
</dbReference>
<feature type="transmembrane region" description="Helical" evidence="6">
    <location>
        <begin position="343"/>
        <end position="369"/>
    </location>
</feature>
<comment type="similarity">
    <text evidence="6">Belongs to the dicarboxylate/amino acid:cation symporter (DAACS) (TC 2.A.23) family.</text>
</comment>
<feature type="transmembrane region" description="Helical" evidence="6">
    <location>
        <begin position="146"/>
        <end position="167"/>
    </location>
</feature>
<protein>
    <recommendedName>
        <fullName evidence="6">Amino acid transporter</fullName>
    </recommendedName>
</protein>
<dbReference type="GO" id="GO:0015175">
    <property type="term" value="F:neutral L-amino acid transmembrane transporter activity"/>
    <property type="evidence" value="ECO:0007669"/>
    <property type="project" value="TreeGrafter"/>
</dbReference>
<dbReference type="SUPFAM" id="SSF118215">
    <property type="entry name" value="Proton glutamate symport protein"/>
    <property type="match status" value="2"/>
</dbReference>
<evidence type="ECO:0000256" key="2">
    <source>
        <dbReference type="ARBA" id="ARBA00022448"/>
    </source>
</evidence>
<feature type="transmembrane region" description="Helical" evidence="6">
    <location>
        <begin position="113"/>
        <end position="134"/>
    </location>
</feature>
<dbReference type="EMBL" id="UYSG01011904">
    <property type="protein sequence ID" value="VDL63948.1"/>
    <property type="molecule type" value="Genomic_DNA"/>
</dbReference>
<dbReference type="GO" id="GO:0015501">
    <property type="term" value="F:glutamate:sodium symporter activity"/>
    <property type="evidence" value="ECO:0007669"/>
    <property type="project" value="TreeGrafter"/>
</dbReference>
<dbReference type="Proteomes" id="UP000274504">
    <property type="component" value="Unassembled WGS sequence"/>
</dbReference>
<evidence type="ECO:0000256" key="3">
    <source>
        <dbReference type="ARBA" id="ARBA00022692"/>
    </source>
</evidence>
<keyword evidence="2 6" id="KW-0813">Transport</keyword>
<evidence type="ECO:0000313" key="8">
    <source>
        <dbReference type="Proteomes" id="UP000274504"/>
    </source>
</evidence>
<evidence type="ECO:0000256" key="5">
    <source>
        <dbReference type="ARBA" id="ARBA00023136"/>
    </source>
</evidence>
<evidence type="ECO:0000256" key="4">
    <source>
        <dbReference type="ARBA" id="ARBA00022989"/>
    </source>
</evidence>
<dbReference type="InterPro" id="IPR050746">
    <property type="entry name" value="DAACS"/>
</dbReference>
<dbReference type="PRINTS" id="PR00173">
    <property type="entry name" value="EDTRNSPORT"/>
</dbReference>
<evidence type="ECO:0000256" key="6">
    <source>
        <dbReference type="RuleBase" id="RU361216"/>
    </source>
</evidence>
<keyword evidence="6" id="KW-0769">Symport</keyword>
<feature type="transmembrane region" description="Helical" evidence="6">
    <location>
        <begin position="187"/>
        <end position="207"/>
    </location>
</feature>
<evidence type="ECO:0000256" key="1">
    <source>
        <dbReference type="ARBA" id="ARBA00004141"/>
    </source>
</evidence>
<reference evidence="7 8" key="1">
    <citation type="submission" date="2018-11" db="EMBL/GenBank/DDBJ databases">
        <authorList>
            <consortium name="Pathogen Informatics"/>
        </authorList>
    </citation>
    <scope>NUCLEOTIDE SEQUENCE [LARGE SCALE GENOMIC DNA]</scope>
</reference>
<feature type="transmembrane region" description="Helical" evidence="6">
    <location>
        <begin position="74"/>
        <end position="93"/>
    </location>
</feature>
<proteinExistence type="inferred from homology"/>
<feature type="transmembrane region" description="Helical" evidence="6">
    <location>
        <begin position="420"/>
        <end position="443"/>
    </location>
</feature>
<evidence type="ECO:0000313" key="7">
    <source>
        <dbReference type="EMBL" id="VDL63948.1"/>
    </source>
</evidence>
<keyword evidence="3 6" id="KW-0812">Transmembrane</keyword>
<dbReference type="PANTHER" id="PTHR11958">
    <property type="entry name" value="SODIUM/DICARBOXYLATE SYMPORTER-RELATED"/>
    <property type="match status" value="1"/>
</dbReference>
<accession>A0A3P7A2E6</accession>
<dbReference type="GO" id="GO:0005313">
    <property type="term" value="F:L-glutamate transmembrane transporter activity"/>
    <property type="evidence" value="ECO:0007669"/>
    <property type="project" value="TreeGrafter"/>
</dbReference>